<keyword evidence="8" id="KW-1185">Reference proteome</keyword>
<reference evidence="8" key="1">
    <citation type="journal article" date="2023" name="Mol. Phylogenet. Evol.">
        <title>Genome-scale phylogeny and comparative genomics of the fungal order Sordariales.</title>
        <authorList>
            <person name="Hensen N."/>
            <person name="Bonometti L."/>
            <person name="Westerberg I."/>
            <person name="Brannstrom I.O."/>
            <person name="Guillou S."/>
            <person name="Cros-Aarteil S."/>
            <person name="Calhoun S."/>
            <person name="Haridas S."/>
            <person name="Kuo A."/>
            <person name="Mondo S."/>
            <person name="Pangilinan J."/>
            <person name="Riley R."/>
            <person name="LaButti K."/>
            <person name="Andreopoulos B."/>
            <person name="Lipzen A."/>
            <person name="Chen C."/>
            <person name="Yan M."/>
            <person name="Daum C."/>
            <person name="Ng V."/>
            <person name="Clum A."/>
            <person name="Steindorff A."/>
            <person name="Ohm R.A."/>
            <person name="Martin F."/>
            <person name="Silar P."/>
            <person name="Natvig D.O."/>
            <person name="Lalanne C."/>
            <person name="Gautier V."/>
            <person name="Ament-Velasquez S.L."/>
            <person name="Kruys A."/>
            <person name="Hutchinson M.I."/>
            <person name="Powell A.J."/>
            <person name="Barry K."/>
            <person name="Miller A.N."/>
            <person name="Grigoriev I.V."/>
            <person name="Debuchy R."/>
            <person name="Gladieux P."/>
            <person name="Hiltunen Thoren M."/>
            <person name="Johannesson H."/>
        </authorList>
    </citation>
    <scope>NUCLEOTIDE SEQUENCE [LARGE SCALE GENOMIC DNA]</scope>
    <source>
        <strain evidence="8">CBS 284.82</strain>
    </source>
</reference>
<protein>
    <recommendedName>
        <fullName evidence="6">Major facilitator superfamily (MFS) profile domain-containing protein</fullName>
    </recommendedName>
</protein>
<comment type="caution">
    <text evidence="7">The sequence shown here is derived from an EMBL/GenBank/DDBJ whole genome shotgun (WGS) entry which is preliminary data.</text>
</comment>
<organism evidence="7 8">
    <name type="scientific">Parachaetomium inaequale</name>
    <dbReference type="NCBI Taxonomy" id="2588326"/>
    <lineage>
        <taxon>Eukaryota</taxon>
        <taxon>Fungi</taxon>
        <taxon>Dikarya</taxon>
        <taxon>Ascomycota</taxon>
        <taxon>Pezizomycotina</taxon>
        <taxon>Sordariomycetes</taxon>
        <taxon>Sordariomycetidae</taxon>
        <taxon>Sordariales</taxon>
        <taxon>Chaetomiaceae</taxon>
        <taxon>Parachaetomium</taxon>
    </lineage>
</organism>
<evidence type="ECO:0000256" key="3">
    <source>
        <dbReference type="ARBA" id="ARBA00022989"/>
    </source>
</evidence>
<dbReference type="AlphaFoldDB" id="A0AAN6P8Y8"/>
<evidence type="ECO:0000313" key="8">
    <source>
        <dbReference type="Proteomes" id="UP001303115"/>
    </source>
</evidence>
<keyword evidence="3 5" id="KW-1133">Transmembrane helix</keyword>
<dbReference type="PROSITE" id="PS50850">
    <property type="entry name" value="MFS"/>
    <property type="match status" value="1"/>
</dbReference>
<dbReference type="InterPro" id="IPR036259">
    <property type="entry name" value="MFS_trans_sf"/>
</dbReference>
<feature type="transmembrane region" description="Helical" evidence="5">
    <location>
        <begin position="50"/>
        <end position="72"/>
    </location>
</feature>
<accession>A0AAN6P8Y8</accession>
<dbReference type="Gene3D" id="1.20.1250.20">
    <property type="entry name" value="MFS general substrate transporter like domains"/>
    <property type="match status" value="1"/>
</dbReference>
<dbReference type="EMBL" id="MU854668">
    <property type="protein sequence ID" value="KAK4031971.1"/>
    <property type="molecule type" value="Genomic_DNA"/>
</dbReference>
<dbReference type="SUPFAM" id="SSF103473">
    <property type="entry name" value="MFS general substrate transporter"/>
    <property type="match status" value="1"/>
</dbReference>
<dbReference type="Pfam" id="PF00083">
    <property type="entry name" value="Sugar_tr"/>
    <property type="match status" value="1"/>
</dbReference>
<feature type="transmembrane region" description="Helical" evidence="5">
    <location>
        <begin position="20"/>
        <end position="38"/>
    </location>
</feature>
<feature type="domain" description="Major facilitator superfamily (MFS) profile" evidence="6">
    <location>
        <begin position="1"/>
        <end position="85"/>
    </location>
</feature>
<comment type="subcellular location">
    <subcellularLocation>
        <location evidence="1">Membrane</location>
        <topology evidence="1">Multi-pass membrane protein</topology>
    </subcellularLocation>
</comment>
<evidence type="ECO:0000256" key="1">
    <source>
        <dbReference type="ARBA" id="ARBA00004141"/>
    </source>
</evidence>
<evidence type="ECO:0000256" key="5">
    <source>
        <dbReference type="SAM" id="Phobius"/>
    </source>
</evidence>
<gene>
    <name evidence="7" type="ORF">C8A01DRAFT_41588</name>
</gene>
<sequence length="85" mass="8935">MAIFGSIVAGYMQDRLGRRAVFLLAVIFAAAGIAANFVANNPAQFLSGKIITGFANLGFLIAISSTFSRVSIMDKSAFRVLFAGA</sequence>
<dbReference type="InterPro" id="IPR005828">
    <property type="entry name" value="MFS_sugar_transport-like"/>
</dbReference>
<evidence type="ECO:0000256" key="2">
    <source>
        <dbReference type="ARBA" id="ARBA00022692"/>
    </source>
</evidence>
<keyword evidence="4 5" id="KW-0472">Membrane</keyword>
<dbReference type="InterPro" id="IPR020846">
    <property type="entry name" value="MFS_dom"/>
</dbReference>
<evidence type="ECO:0000313" key="7">
    <source>
        <dbReference type="EMBL" id="KAK4031971.1"/>
    </source>
</evidence>
<keyword evidence="2 5" id="KW-0812">Transmembrane</keyword>
<dbReference type="GO" id="GO:0022857">
    <property type="term" value="F:transmembrane transporter activity"/>
    <property type="evidence" value="ECO:0007669"/>
    <property type="project" value="InterPro"/>
</dbReference>
<dbReference type="GO" id="GO:0016020">
    <property type="term" value="C:membrane"/>
    <property type="evidence" value="ECO:0007669"/>
    <property type="project" value="UniProtKB-SubCell"/>
</dbReference>
<evidence type="ECO:0000259" key="6">
    <source>
        <dbReference type="PROSITE" id="PS50850"/>
    </source>
</evidence>
<dbReference type="Proteomes" id="UP001303115">
    <property type="component" value="Unassembled WGS sequence"/>
</dbReference>
<name>A0AAN6P8Y8_9PEZI</name>
<proteinExistence type="predicted"/>
<evidence type="ECO:0000256" key="4">
    <source>
        <dbReference type="ARBA" id="ARBA00023136"/>
    </source>
</evidence>